<dbReference type="GO" id="GO:0005886">
    <property type="term" value="C:plasma membrane"/>
    <property type="evidence" value="ECO:0007669"/>
    <property type="project" value="TreeGrafter"/>
</dbReference>
<keyword evidence="2" id="KW-0964">Secreted</keyword>
<evidence type="ECO:0000256" key="7">
    <source>
        <dbReference type="ARBA" id="ARBA00022837"/>
    </source>
</evidence>
<keyword evidence="15" id="KW-1185">Reference proteome</keyword>
<dbReference type="SUPFAM" id="SSF63825">
    <property type="entry name" value="YWTD domain"/>
    <property type="match status" value="1"/>
</dbReference>
<keyword evidence="5" id="KW-0732">Signal</keyword>
<dbReference type="InterPro" id="IPR009017">
    <property type="entry name" value="GFP"/>
</dbReference>
<dbReference type="GO" id="GO:0042813">
    <property type="term" value="F:Wnt receptor activity"/>
    <property type="evidence" value="ECO:0007669"/>
    <property type="project" value="TreeGrafter"/>
</dbReference>
<evidence type="ECO:0000256" key="4">
    <source>
        <dbReference type="ARBA" id="ARBA00022536"/>
    </source>
</evidence>
<dbReference type="InterPro" id="IPR000033">
    <property type="entry name" value="LDLR_classB_rpt"/>
</dbReference>
<dbReference type="InterPro" id="IPR050778">
    <property type="entry name" value="Cueball_EGF_LRP_Nidogen"/>
</dbReference>
<evidence type="ECO:0000256" key="1">
    <source>
        <dbReference type="ARBA" id="ARBA00004498"/>
    </source>
</evidence>
<dbReference type="PROSITE" id="PS50026">
    <property type="entry name" value="EGF_3"/>
    <property type="match status" value="1"/>
</dbReference>
<accession>A0AAV4RNQ7</accession>
<dbReference type="SMART" id="SM00682">
    <property type="entry name" value="G2F"/>
    <property type="match status" value="1"/>
</dbReference>
<dbReference type="InterPro" id="IPR006605">
    <property type="entry name" value="G2_nidogen/fibulin_G2F"/>
</dbReference>
<dbReference type="Gene3D" id="2.120.10.30">
    <property type="entry name" value="TolB, C-terminal domain"/>
    <property type="match status" value="1"/>
</dbReference>
<name>A0AAV4RNQ7_9ARAC</name>
<comment type="caution">
    <text evidence="14">The sequence shown here is derived from an EMBL/GenBank/DDBJ whole genome shotgun (WGS) entry which is preliminary data.</text>
</comment>
<reference evidence="14 15" key="1">
    <citation type="submission" date="2021-06" db="EMBL/GenBank/DDBJ databases">
        <title>Caerostris darwini draft genome.</title>
        <authorList>
            <person name="Kono N."/>
            <person name="Arakawa K."/>
        </authorList>
    </citation>
    <scope>NUCLEOTIDE SEQUENCE [LARGE SCALE GENOMIC DNA]</scope>
</reference>
<keyword evidence="8" id="KW-1015">Disulfide bond</keyword>
<evidence type="ECO:0000256" key="5">
    <source>
        <dbReference type="ARBA" id="ARBA00022729"/>
    </source>
</evidence>
<sequence>MGGAFNRTVEVDFPQSGHHVYIEESFLGPDVFNYMRVQVKLRGSTPSVPVGSKIEVPDYEEEYTRVSPGMIRSRASRSYRLEGNNLEVPFTLDQTITYTECNSHMTSTRLKVARNFIVYDPQEQIVRYAMTNKISPLSVDDPCREGRQQCGPNSNCVVEGDSFRCVCNQGYQQIYEEDGDRTITCVAAPQHSGGYLVFAHGMSLLRVPTVPTKSNPGQLLLMEPNQTPVGLTTDCQMGHLYWADASLKVIRRANYNGSEVTMTISHDMLSPEGVAVDWLGETIYWTDSGKDTIEVASLVSKYRKVLISEGLSNPRGIAVHPGIGKMYWTDWNRNSPKIEMANMDGSGRTELVKENLGLPNMLVIDFDRHNLCWTDSGLRRIECIGLNGQSRRVVYTPAVYPFGIAIHEGHIYWTDWEIKFLHRVDVNGGEAEPLEIPAGGSGKMYGIVSLPSYCPSVGSACAVDNGGCKYLCLPTGRGGRSCVCPDTSEDGSDIECSNLS</sequence>
<dbReference type="Proteomes" id="UP001054837">
    <property type="component" value="Unassembled WGS sequence"/>
</dbReference>
<comment type="caution">
    <text evidence="10">Lacks conserved residue(s) required for the propagation of feature annotation.</text>
</comment>
<dbReference type="Gene3D" id="2.10.25.10">
    <property type="entry name" value="Laminin"/>
    <property type="match status" value="1"/>
</dbReference>
<dbReference type="Gene3D" id="2.40.155.10">
    <property type="entry name" value="Green fluorescent protein"/>
    <property type="match status" value="1"/>
</dbReference>
<evidence type="ECO:0000256" key="11">
    <source>
        <dbReference type="PROSITE-ProRule" id="PRU00461"/>
    </source>
</evidence>
<dbReference type="CDD" id="cd00053">
    <property type="entry name" value="EGF"/>
    <property type="match status" value="1"/>
</dbReference>
<keyword evidence="7" id="KW-0106">Calcium</keyword>
<keyword evidence="6" id="KW-0677">Repeat</keyword>
<protein>
    <submittedName>
        <fullName evidence="14">Nidogen-2</fullName>
    </submittedName>
</protein>
<proteinExistence type="predicted"/>
<feature type="repeat" description="LDL-receptor class B" evidence="11">
    <location>
        <begin position="324"/>
        <end position="368"/>
    </location>
</feature>
<evidence type="ECO:0000313" key="15">
    <source>
        <dbReference type="Proteomes" id="UP001054837"/>
    </source>
</evidence>
<evidence type="ECO:0000259" key="12">
    <source>
        <dbReference type="PROSITE" id="PS50026"/>
    </source>
</evidence>
<dbReference type="Pfam" id="PF07474">
    <property type="entry name" value="G2F"/>
    <property type="match status" value="1"/>
</dbReference>
<feature type="domain" description="EGF-like" evidence="12">
    <location>
        <begin position="139"/>
        <end position="177"/>
    </location>
</feature>
<keyword evidence="3" id="KW-0272">Extracellular matrix</keyword>
<feature type="repeat" description="LDL-receptor class B" evidence="11">
    <location>
        <begin position="238"/>
        <end position="280"/>
    </location>
</feature>
<keyword evidence="4 10" id="KW-0245">EGF-like domain</keyword>
<evidence type="ECO:0000256" key="2">
    <source>
        <dbReference type="ARBA" id="ARBA00022525"/>
    </source>
</evidence>
<dbReference type="FunFam" id="2.120.10.30:FF:000241">
    <property type="entry name" value="Low-density lipoprotein receptor-related protein 6"/>
    <property type="match status" value="1"/>
</dbReference>
<feature type="repeat" description="LDL-receptor class B" evidence="11">
    <location>
        <begin position="281"/>
        <end position="323"/>
    </location>
</feature>
<dbReference type="Pfam" id="PF00058">
    <property type="entry name" value="Ldl_recept_b"/>
    <property type="match status" value="3"/>
</dbReference>
<dbReference type="InterPro" id="IPR000742">
    <property type="entry name" value="EGF"/>
</dbReference>
<dbReference type="PROSITE" id="PS51120">
    <property type="entry name" value="LDLRB"/>
    <property type="match status" value="3"/>
</dbReference>
<dbReference type="InterPro" id="IPR011042">
    <property type="entry name" value="6-blade_b-propeller_TolB-like"/>
</dbReference>
<comment type="subcellular location">
    <subcellularLocation>
        <location evidence="1">Secreted</location>
        <location evidence="1">Extracellular space</location>
        <location evidence="1">Extracellular matrix</location>
    </subcellularLocation>
</comment>
<evidence type="ECO:0000256" key="10">
    <source>
        <dbReference type="PROSITE-ProRule" id="PRU00076"/>
    </source>
</evidence>
<keyword evidence="9" id="KW-0325">Glycoprotein</keyword>
<gene>
    <name evidence="14" type="primary">NID2</name>
    <name evidence="14" type="ORF">CDAR_374911</name>
</gene>
<evidence type="ECO:0000256" key="3">
    <source>
        <dbReference type="ARBA" id="ARBA00022530"/>
    </source>
</evidence>
<dbReference type="PANTHER" id="PTHR46513:SF13">
    <property type="entry name" value="EGF-LIKE DOMAIN-CONTAINING PROTEIN"/>
    <property type="match status" value="1"/>
</dbReference>
<dbReference type="PROSITE" id="PS50993">
    <property type="entry name" value="NIDOGEN_G2"/>
    <property type="match status" value="1"/>
</dbReference>
<evidence type="ECO:0000256" key="8">
    <source>
        <dbReference type="ARBA" id="ARBA00023157"/>
    </source>
</evidence>
<evidence type="ECO:0000313" key="14">
    <source>
        <dbReference type="EMBL" id="GIY22284.1"/>
    </source>
</evidence>
<evidence type="ECO:0000256" key="6">
    <source>
        <dbReference type="ARBA" id="ARBA00022737"/>
    </source>
</evidence>
<dbReference type="SUPFAM" id="SSF54511">
    <property type="entry name" value="GFP-like"/>
    <property type="match status" value="1"/>
</dbReference>
<dbReference type="AlphaFoldDB" id="A0AAV4RNQ7"/>
<evidence type="ECO:0000256" key="9">
    <source>
        <dbReference type="ARBA" id="ARBA00023180"/>
    </source>
</evidence>
<dbReference type="GO" id="GO:0017147">
    <property type="term" value="F:Wnt-protein binding"/>
    <property type="evidence" value="ECO:0007669"/>
    <property type="project" value="TreeGrafter"/>
</dbReference>
<feature type="domain" description="Nidogen G2 beta-barrel" evidence="13">
    <location>
        <begin position="1"/>
        <end position="144"/>
    </location>
</feature>
<organism evidence="14 15">
    <name type="scientific">Caerostris darwini</name>
    <dbReference type="NCBI Taxonomy" id="1538125"/>
    <lineage>
        <taxon>Eukaryota</taxon>
        <taxon>Metazoa</taxon>
        <taxon>Ecdysozoa</taxon>
        <taxon>Arthropoda</taxon>
        <taxon>Chelicerata</taxon>
        <taxon>Arachnida</taxon>
        <taxon>Araneae</taxon>
        <taxon>Araneomorphae</taxon>
        <taxon>Entelegynae</taxon>
        <taxon>Araneoidea</taxon>
        <taxon>Araneidae</taxon>
        <taxon>Caerostris</taxon>
    </lineage>
</organism>
<dbReference type="EMBL" id="BPLQ01006428">
    <property type="protein sequence ID" value="GIY22284.1"/>
    <property type="molecule type" value="Genomic_DNA"/>
</dbReference>
<dbReference type="GO" id="GO:0060070">
    <property type="term" value="P:canonical Wnt signaling pathway"/>
    <property type="evidence" value="ECO:0007669"/>
    <property type="project" value="TreeGrafter"/>
</dbReference>
<evidence type="ECO:0000259" key="13">
    <source>
        <dbReference type="PROSITE" id="PS50993"/>
    </source>
</evidence>
<dbReference type="SMART" id="SM00181">
    <property type="entry name" value="EGF"/>
    <property type="match status" value="2"/>
</dbReference>
<dbReference type="SMART" id="SM00135">
    <property type="entry name" value="LY"/>
    <property type="match status" value="5"/>
</dbReference>
<dbReference type="PANTHER" id="PTHR46513">
    <property type="entry name" value="VITELLOGENIN RECEPTOR-LIKE PROTEIN-RELATED-RELATED"/>
    <property type="match status" value="1"/>
</dbReference>